<feature type="region of interest" description="Disordered" evidence="1">
    <location>
        <begin position="707"/>
        <end position="737"/>
    </location>
</feature>
<proteinExistence type="predicted"/>
<feature type="region of interest" description="Disordered" evidence="1">
    <location>
        <begin position="400"/>
        <end position="422"/>
    </location>
</feature>
<accession>A0A098QY21</accession>
<dbReference type="Proteomes" id="UP000029692">
    <property type="component" value="Unassembled WGS sequence"/>
</dbReference>
<name>A0A098QY21_9SPIO</name>
<protein>
    <submittedName>
        <fullName evidence="2">Uncharacterized protein</fullName>
    </submittedName>
</protein>
<evidence type="ECO:0000256" key="1">
    <source>
        <dbReference type="SAM" id="MobiDB-lite"/>
    </source>
</evidence>
<feature type="compositionally biased region" description="Low complexity" evidence="1">
    <location>
        <begin position="409"/>
        <end position="421"/>
    </location>
</feature>
<sequence length="1720" mass="186268">MKTRRENSFGLLLGILIFSCPLSGGFSQTPPPNLENLPPGMREYFEPEAPASLLDLSLGDLAAELFIYGTWTSQLGAHFGVSFVPDSQGDVVAIPGTFPGLEAIPFKNTVDLLVSIWIDRGYFLEADAKKEFSDLGLLMGYSNWEQDFWLSRVWLGNRGIGVLGNPMLPQLAVIDGTPGITAAARSSLGVHEVVLRLDGRQTSTRYFLGTQEVEMVQIEDSRWVSGFSFMLPWGFPASLQDEFDLYQEVAPSTPGAIEDEAGIRYLPLKAREDYQLLAEQGRVYLKEHPGQKRIVAMVPPFEDSYQEYPLVPLTLDPNAPNRYHFQPTDTLEVRLPPGQDLELYADRLDTLELSEDSDPATWPGITRLFPEFPRGSGSYGILLFDPQRFSPFMDYGFYSMKSNQDGETPETPESTEPSESPAGQELLRADYQPGGGSGILPMVLQQLSPTLLRIIPGDTGGPRRLPLLSYTPEALNTNPYISRSLQPPGTIRFYRPLGEDSGVITLSPDTKPGSITVLRNGVPVQDVEIIPETGELRLRPEPHNTELITVTQQSHSPGSAFTNLSIGTQHRISLAEDRFTLGLGVAGSIPIAEDGAAALTDLDAEGLSRRSGLLEGRLDTSYLDDWITARISLEAQLQTSDRFGGIGIFSSGGTTFTVISEPYRALPLSDLAPSWLYPETSLPELSRETRALPVYRDSYIGGSIRELPRTYDDPALTEDSTLPPGEQDGVTLTGPYPVRGTGTQDSLIEGYGHLLESHFTENQVWTGMILPGALWSETPEPDAPDQDRMTSPPSRIRGTVGLLELPQTGAEVDLYLLVGHMPEDLNSNGTIDQGYPLALDAQGTILAGTDWQRGYTAGLIDIPPGEDLNRNAVLDRFQRAQGMALSLGSFTASGPGTITFDRPIPPSVRIQILQGTAEIALVAINKGQSPGTLRIVAGDWRYIFDDWPLSPGTGGTVTQYPPDHPLAQDLPGLPTRGDWGQSFAQGNRQFSWNAGQPESWETGTSFSPVPKQAYNKISLSFYIHDLDQGTMTLLVRGQHQGTAVSLPAALSLPSTPGWYRLDIDLTQGDFTLSDAQNTVLQSGSLTTPIPEVLTGLGIEISETNRGTVTLGQAWFSSPNTRGQLSTQGDLILRAGESSIYGLTQVNWITGNLLADLGLTLGYSGFSLRGNLTLGNQSYTTSPEIISAGHGLTLPLGFLSLGHSYTQGLDPTNLWNSLTNTLQITLGKTVPQFTLSLASSLSEASRLLHRSWKGSLGFSGKSQGDSHASASQFDATLTHTQGHRPSTPRTLSTNYPSSLLASLEHSVPWVISQEDSRSYTGTTGLKLPGMELSYSIADEHPPGSIGPRAVRAGQKLTLFLIQTEIADLTLNYSRDSVSQWEPALFHSIGEDLQSLGRIIQQAPRSIIDLPLADLLWPESILEIPGSSAFTLTPSITLNLSRPLRGLASDLYTPSSVFVGAGRISTEARDSTSLGGSVGINALNIFGRRGILASSQAFDSDDIRLSGGFVLVHPEMYWYGGLAAQWELYGLGSGAGSPPPQSLWELPISPLGFPQGGSLLPHTLTLNTDLTLVRHLEGGFIGSLGGGYSYDTPLPPMPEQLKAWTDQQPWQLIHQTTGMIAGQLPGAGLSMPQEQAAGESPQNSPNMTPRTWNKPSLFTVPLVSSGSFSIIIKHSSVIVLPGAGSLRLFAGLGWRLYEYLKIPDTLTHQLGGHVGIEVQLQL</sequence>
<dbReference type="EMBL" id="JNUP01000066">
    <property type="protein sequence ID" value="KGE71347.1"/>
    <property type="molecule type" value="Genomic_DNA"/>
</dbReference>
<comment type="caution">
    <text evidence="2">The sequence shown here is derived from an EMBL/GenBank/DDBJ whole genome shotgun (WGS) entry which is preliminary data.</text>
</comment>
<gene>
    <name evidence="2" type="ORF">DC28_11080</name>
</gene>
<dbReference type="RefSeq" id="WP_037548510.1">
    <property type="nucleotide sequence ID" value="NZ_JNUP01000066.1"/>
</dbReference>
<evidence type="ECO:0000313" key="3">
    <source>
        <dbReference type="Proteomes" id="UP000029692"/>
    </source>
</evidence>
<reference evidence="2 3" key="1">
    <citation type="submission" date="2014-05" db="EMBL/GenBank/DDBJ databases">
        <title>De novo Genome Sequence of Spirocheata sp.</title>
        <authorList>
            <person name="Shivani Y."/>
            <person name="Subhash Y."/>
            <person name="Tushar L."/>
            <person name="Sasikala C."/>
            <person name="Ramana C.V."/>
        </authorList>
    </citation>
    <scope>NUCLEOTIDE SEQUENCE [LARGE SCALE GENOMIC DNA]</scope>
    <source>
        <strain evidence="2 3">JC230</strain>
    </source>
</reference>
<organism evidence="2 3">
    <name type="scientific">Spirochaeta lutea</name>
    <dbReference type="NCBI Taxonomy" id="1480694"/>
    <lineage>
        <taxon>Bacteria</taxon>
        <taxon>Pseudomonadati</taxon>
        <taxon>Spirochaetota</taxon>
        <taxon>Spirochaetia</taxon>
        <taxon>Spirochaetales</taxon>
        <taxon>Spirochaetaceae</taxon>
        <taxon>Spirochaeta</taxon>
    </lineage>
</organism>
<dbReference type="STRING" id="1480694.DC28_11080"/>
<dbReference type="OrthoDB" id="9808813at2"/>
<dbReference type="PROSITE" id="PS51257">
    <property type="entry name" value="PROKAR_LIPOPROTEIN"/>
    <property type="match status" value="1"/>
</dbReference>
<keyword evidence="3" id="KW-1185">Reference proteome</keyword>
<evidence type="ECO:0000313" key="2">
    <source>
        <dbReference type="EMBL" id="KGE71347.1"/>
    </source>
</evidence>